<keyword evidence="3" id="KW-1134">Transmembrane beta strand</keyword>
<dbReference type="SUPFAM" id="SSF56935">
    <property type="entry name" value="Porins"/>
    <property type="match status" value="1"/>
</dbReference>
<organism evidence="8 9">
    <name type="scientific">Echinicola arenosa</name>
    <dbReference type="NCBI Taxonomy" id="2774144"/>
    <lineage>
        <taxon>Bacteria</taxon>
        <taxon>Pseudomonadati</taxon>
        <taxon>Bacteroidota</taxon>
        <taxon>Cytophagia</taxon>
        <taxon>Cytophagales</taxon>
        <taxon>Cyclobacteriaceae</taxon>
        <taxon>Echinicola</taxon>
    </lineage>
</organism>
<comment type="subcellular location">
    <subcellularLocation>
        <location evidence="1">Cell outer membrane</location>
        <topology evidence="1">Multi-pass membrane protein</topology>
    </subcellularLocation>
</comment>
<proteinExistence type="inferred from homology"/>
<evidence type="ECO:0000256" key="4">
    <source>
        <dbReference type="ARBA" id="ARBA00022692"/>
    </source>
</evidence>
<evidence type="ECO:0000256" key="6">
    <source>
        <dbReference type="ARBA" id="ARBA00023136"/>
    </source>
</evidence>
<gene>
    <name evidence="8" type="ORF">IFO69_16550</name>
</gene>
<comment type="similarity">
    <text evidence="2">Belongs to the OmpP1/FadL family.</text>
</comment>
<evidence type="ECO:0000256" key="1">
    <source>
        <dbReference type="ARBA" id="ARBA00004571"/>
    </source>
</evidence>
<keyword evidence="7" id="KW-0998">Cell outer membrane</keyword>
<accession>A0ABR9ANK1</accession>
<keyword evidence="4" id="KW-0812">Transmembrane</keyword>
<dbReference type="PANTHER" id="PTHR35093">
    <property type="entry name" value="OUTER MEMBRANE PROTEIN NMB0088-RELATED"/>
    <property type="match status" value="1"/>
</dbReference>
<evidence type="ECO:0000256" key="2">
    <source>
        <dbReference type="ARBA" id="ARBA00008163"/>
    </source>
</evidence>
<protein>
    <submittedName>
        <fullName evidence="8">Long-chain fatty acid transporter</fullName>
    </submittedName>
</protein>
<evidence type="ECO:0000256" key="7">
    <source>
        <dbReference type="ARBA" id="ARBA00023237"/>
    </source>
</evidence>
<dbReference type="Gene3D" id="2.40.160.60">
    <property type="entry name" value="Outer membrane protein transport protein (OMPP1/FadL/TodX)"/>
    <property type="match status" value="1"/>
</dbReference>
<name>A0ABR9ANK1_9BACT</name>
<evidence type="ECO:0000313" key="9">
    <source>
        <dbReference type="Proteomes" id="UP000647133"/>
    </source>
</evidence>
<dbReference type="InterPro" id="IPR005017">
    <property type="entry name" value="OMPP1/FadL/TodX"/>
</dbReference>
<evidence type="ECO:0000256" key="5">
    <source>
        <dbReference type="ARBA" id="ARBA00022729"/>
    </source>
</evidence>
<keyword evidence="9" id="KW-1185">Reference proteome</keyword>
<keyword evidence="6" id="KW-0472">Membrane</keyword>
<reference evidence="8 9" key="1">
    <citation type="submission" date="2020-09" db="EMBL/GenBank/DDBJ databases">
        <title>Echinicola sp. CAU 1574 isolated from sand of Sido Beach.</title>
        <authorList>
            <person name="Kim W."/>
        </authorList>
    </citation>
    <scope>NUCLEOTIDE SEQUENCE [LARGE SCALE GENOMIC DNA]</scope>
    <source>
        <strain evidence="8 9">CAU 1574</strain>
    </source>
</reference>
<dbReference type="EMBL" id="JACYTQ010000006">
    <property type="protein sequence ID" value="MBD8490364.1"/>
    <property type="molecule type" value="Genomic_DNA"/>
</dbReference>
<keyword evidence="5" id="KW-0732">Signal</keyword>
<sequence length="489" mass="53915">MLLFGGGFSLTTAQAQTFEDALRYSKYNASGSSRIMGIGGSQMAIGGDVSNISGNPAGLGFFRRSEFSFTAGYENWKSNASFMGQTQENNQGNFSLPNVSVIINKTKDPLNTDSWRGHSFGISINRTANFNSRYGYYSNLGGTTSLLDYYADDYNQFGEPAIGDPAGLPLDVGLVYNDGGTFYPSDYTYNPNDDGSPNYNDPIFPFQDEYVETEGSMNQITFAYGSNFKNKLFIGGSLGITSITFSSIKTYNEEFIDDNDNNSLYYSLRENLYHNGTGINLNLGLIYKPIDQVNLGLSFSSPTWTRYDEEFDADIFADYYDLNGNPEDNADAVSDIYLSSINLRTPMKLSAGAAFFINKNGFISADIDYIDYSTMHLSSPDYSLDGSNDVISSLAGSAINYRVGGELRLNMFRFRAGTAYYGDPFNDSDLDRSQMQFTGGIGVKLPKMYIDLGIVNSQFDTFYTSYPGAELTTIENNATKGLLTLGFNF</sequence>
<evidence type="ECO:0000313" key="8">
    <source>
        <dbReference type="EMBL" id="MBD8490364.1"/>
    </source>
</evidence>
<evidence type="ECO:0000256" key="3">
    <source>
        <dbReference type="ARBA" id="ARBA00022452"/>
    </source>
</evidence>
<comment type="caution">
    <text evidence="8">The sequence shown here is derived from an EMBL/GenBank/DDBJ whole genome shotgun (WGS) entry which is preliminary data.</text>
</comment>
<dbReference type="Proteomes" id="UP000647133">
    <property type="component" value="Unassembled WGS sequence"/>
</dbReference>
<dbReference type="PANTHER" id="PTHR35093:SF8">
    <property type="entry name" value="OUTER MEMBRANE PROTEIN NMB0088-RELATED"/>
    <property type="match status" value="1"/>
</dbReference>